<evidence type="ECO:0000256" key="3">
    <source>
        <dbReference type="ARBA" id="ARBA00022801"/>
    </source>
</evidence>
<evidence type="ECO:0000256" key="4">
    <source>
        <dbReference type="ARBA" id="ARBA00041057"/>
    </source>
</evidence>
<name>A0AAN6YYL5_9PEZI</name>
<dbReference type="RefSeq" id="XP_062642773.1">
    <property type="nucleotide sequence ID" value="XM_062786806.1"/>
</dbReference>
<feature type="binding site" evidence="12">
    <location>
        <position position="64"/>
    </location>
    <ligand>
        <name>Mg(2+)</name>
        <dbReference type="ChEBI" id="CHEBI:18420"/>
        <label>1</label>
    </ligand>
</feature>
<evidence type="ECO:0000256" key="10">
    <source>
        <dbReference type="ARBA" id="ARBA00043193"/>
    </source>
</evidence>
<comment type="caution">
    <text evidence="14">The sequence shown here is derived from an EMBL/GenBank/DDBJ whole genome shotgun (WGS) entry which is preliminary data.</text>
</comment>
<feature type="binding site" evidence="12">
    <location>
        <position position="314"/>
    </location>
    <ligand>
        <name>Mg(2+)</name>
        <dbReference type="ChEBI" id="CHEBI:18420"/>
        <label>1</label>
    </ligand>
</feature>
<organism evidence="14 15">
    <name type="scientific">Parathielavia appendiculata</name>
    <dbReference type="NCBI Taxonomy" id="2587402"/>
    <lineage>
        <taxon>Eukaryota</taxon>
        <taxon>Fungi</taxon>
        <taxon>Dikarya</taxon>
        <taxon>Ascomycota</taxon>
        <taxon>Pezizomycotina</taxon>
        <taxon>Sordariomycetes</taxon>
        <taxon>Sordariomycetidae</taxon>
        <taxon>Sordariales</taxon>
        <taxon>Chaetomiaceae</taxon>
        <taxon>Parathielavia</taxon>
    </lineage>
</organism>
<evidence type="ECO:0000256" key="8">
    <source>
        <dbReference type="ARBA" id="ARBA00042850"/>
    </source>
</evidence>
<dbReference type="GeneID" id="87823575"/>
<dbReference type="InterPro" id="IPR036705">
    <property type="entry name" value="Ribosyl_crysJ1_sf"/>
</dbReference>
<dbReference type="InterPro" id="IPR005502">
    <property type="entry name" value="Ribosyl_crysJ1"/>
</dbReference>
<evidence type="ECO:0000256" key="7">
    <source>
        <dbReference type="ARBA" id="ARBA00042722"/>
    </source>
</evidence>
<evidence type="ECO:0000256" key="6">
    <source>
        <dbReference type="ARBA" id="ARBA00042471"/>
    </source>
</evidence>
<dbReference type="EMBL" id="MU853255">
    <property type="protein sequence ID" value="KAK4119000.1"/>
    <property type="molecule type" value="Genomic_DNA"/>
</dbReference>
<dbReference type="PANTHER" id="PTHR16222:SF24">
    <property type="entry name" value="ADP-RIBOSYLHYDROLASE ARH3"/>
    <property type="match status" value="1"/>
</dbReference>
<dbReference type="GO" id="GO:0004649">
    <property type="term" value="F:poly(ADP-ribose) glycohydrolase activity"/>
    <property type="evidence" value="ECO:0007669"/>
    <property type="project" value="UniProtKB-EC"/>
</dbReference>
<dbReference type="SUPFAM" id="SSF101478">
    <property type="entry name" value="ADP-ribosylglycohydrolase"/>
    <property type="match status" value="1"/>
</dbReference>
<dbReference type="InterPro" id="IPR050792">
    <property type="entry name" value="ADP-ribosylglycohydrolase"/>
</dbReference>
<feature type="region of interest" description="Disordered" evidence="13">
    <location>
        <begin position="118"/>
        <end position="151"/>
    </location>
</feature>
<reference evidence="14" key="1">
    <citation type="journal article" date="2023" name="Mol. Phylogenet. Evol.">
        <title>Genome-scale phylogeny and comparative genomics of the fungal order Sordariales.</title>
        <authorList>
            <person name="Hensen N."/>
            <person name="Bonometti L."/>
            <person name="Westerberg I."/>
            <person name="Brannstrom I.O."/>
            <person name="Guillou S."/>
            <person name="Cros-Aarteil S."/>
            <person name="Calhoun S."/>
            <person name="Haridas S."/>
            <person name="Kuo A."/>
            <person name="Mondo S."/>
            <person name="Pangilinan J."/>
            <person name="Riley R."/>
            <person name="LaButti K."/>
            <person name="Andreopoulos B."/>
            <person name="Lipzen A."/>
            <person name="Chen C."/>
            <person name="Yan M."/>
            <person name="Daum C."/>
            <person name="Ng V."/>
            <person name="Clum A."/>
            <person name="Steindorff A."/>
            <person name="Ohm R.A."/>
            <person name="Martin F."/>
            <person name="Silar P."/>
            <person name="Natvig D.O."/>
            <person name="Lalanne C."/>
            <person name="Gautier V."/>
            <person name="Ament-Velasquez S.L."/>
            <person name="Kruys A."/>
            <person name="Hutchinson M.I."/>
            <person name="Powell A.J."/>
            <person name="Barry K."/>
            <person name="Miller A.N."/>
            <person name="Grigoriev I.V."/>
            <person name="Debuchy R."/>
            <person name="Gladieux P."/>
            <person name="Hiltunen Thoren M."/>
            <person name="Johannesson H."/>
        </authorList>
    </citation>
    <scope>NUCLEOTIDE SEQUENCE</scope>
    <source>
        <strain evidence="14">CBS 731.68</strain>
    </source>
</reference>
<keyword evidence="15" id="KW-1185">Reference proteome</keyword>
<proteinExistence type="inferred from homology"/>
<evidence type="ECO:0000313" key="15">
    <source>
        <dbReference type="Proteomes" id="UP001302602"/>
    </source>
</evidence>
<feature type="binding site" evidence="12">
    <location>
        <position position="316"/>
    </location>
    <ligand>
        <name>Mg(2+)</name>
        <dbReference type="ChEBI" id="CHEBI:18420"/>
        <label>1</label>
    </ligand>
</feature>
<evidence type="ECO:0000256" key="11">
    <source>
        <dbReference type="ARBA" id="ARBA00049015"/>
    </source>
</evidence>
<dbReference type="Gene3D" id="1.10.4080.10">
    <property type="entry name" value="ADP-ribosylation/Crystallin J1"/>
    <property type="match status" value="1"/>
</dbReference>
<comment type="similarity">
    <text evidence="1">Belongs to the ADP-ribosylglycohydrolase family.</text>
</comment>
<feature type="binding site" evidence="12">
    <location>
        <position position="317"/>
    </location>
    <ligand>
        <name>Mg(2+)</name>
        <dbReference type="ChEBI" id="CHEBI:18420"/>
        <label>1</label>
    </ligand>
</feature>
<dbReference type="Pfam" id="PF03747">
    <property type="entry name" value="ADP_ribosyl_GH"/>
    <property type="match status" value="1"/>
</dbReference>
<dbReference type="Proteomes" id="UP001302602">
    <property type="component" value="Unassembled WGS sequence"/>
</dbReference>
<keyword evidence="3" id="KW-0378">Hydrolase</keyword>
<keyword evidence="12" id="KW-0460">Magnesium</keyword>
<feature type="binding site" evidence="12">
    <location>
        <position position="63"/>
    </location>
    <ligand>
        <name>Mg(2+)</name>
        <dbReference type="ChEBI" id="CHEBI:18420"/>
        <label>1</label>
    </ligand>
</feature>
<accession>A0AAN6YYL5</accession>
<protein>
    <recommendedName>
        <fullName evidence="4">ADP-ribosylhydrolase ARH3</fullName>
        <ecNumber evidence="2">3.2.1.143</ecNumber>
    </recommendedName>
    <alternativeName>
        <fullName evidence="5">ADP-ribose glycohydrolase ARH3</fullName>
    </alternativeName>
    <alternativeName>
        <fullName evidence="6">ADP-ribosylhydrolase 3</fullName>
    </alternativeName>
    <alternativeName>
        <fullName evidence="9">O-acetyl-ADP-ribose deacetylase ARH3</fullName>
    </alternativeName>
    <alternativeName>
        <fullName evidence="10">Poly(ADP-ribose) glycohydrolase ARH3</fullName>
    </alternativeName>
    <alternativeName>
        <fullName evidence="8">[Protein ADP-ribosylarginine] hydrolase-like protein 2</fullName>
    </alternativeName>
    <alternativeName>
        <fullName evidence="7">[Protein ADP-ribosylserine] hydrolase</fullName>
    </alternativeName>
</protein>
<evidence type="ECO:0000256" key="13">
    <source>
        <dbReference type="SAM" id="MobiDB-lite"/>
    </source>
</evidence>
<dbReference type="PANTHER" id="PTHR16222">
    <property type="entry name" value="ADP-RIBOSYLGLYCOHYDROLASE"/>
    <property type="match status" value="1"/>
</dbReference>
<evidence type="ECO:0000256" key="2">
    <source>
        <dbReference type="ARBA" id="ARBA00012255"/>
    </source>
</evidence>
<dbReference type="EC" id="3.2.1.143" evidence="2"/>
<reference evidence="14" key="2">
    <citation type="submission" date="2023-05" db="EMBL/GenBank/DDBJ databases">
        <authorList>
            <consortium name="Lawrence Berkeley National Laboratory"/>
            <person name="Steindorff A."/>
            <person name="Hensen N."/>
            <person name="Bonometti L."/>
            <person name="Westerberg I."/>
            <person name="Brannstrom I.O."/>
            <person name="Guillou S."/>
            <person name="Cros-Aarteil S."/>
            <person name="Calhoun S."/>
            <person name="Haridas S."/>
            <person name="Kuo A."/>
            <person name="Mondo S."/>
            <person name="Pangilinan J."/>
            <person name="Riley R."/>
            <person name="Labutti K."/>
            <person name="Andreopoulos B."/>
            <person name="Lipzen A."/>
            <person name="Chen C."/>
            <person name="Yanf M."/>
            <person name="Daum C."/>
            <person name="Ng V."/>
            <person name="Clum A."/>
            <person name="Ohm R."/>
            <person name="Martin F."/>
            <person name="Silar P."/>
            <person name="Natvig D."/>
            <person name="Lalanne C."/>
            <person name="Gautier V."/>
            <person name="Ament-Velasquez S.L."/>
            <person name="Kruys A."/>
            <person name="Hutchinson M.I."/>
            <person name="Powell A.J."/>
            <person name="Barry K."/>
            <person name="Miller A.N."/>
            <person name="Grigoriev I.V."/>
            <person name="Debuchy R."/>
            <person name="Gladieux P."/>
            <person name="Thoren M.H."/>
            <person name="Johannesson H."/>
        </authorList>
    </citation>
    <scope>NUCLEOTIDE SEQUENCE</scope>
    <source>
        <strain evidence="14">CBS 731.68</strain>
    </source>
</reference>
<feature type="binding site" evidence="12">
    <location>
        <position position="65"/>
    </location>
    <ligand>
        <name>Mg(2+)</name>
        <dbReference type="ChEBI" id="CHEBI:18420"/>
        <label>1</label>
    </ligand>
</feature>
<comment type="cofactor">
    <cofactor evidence="12">
        <name>Mg(2+)</name>
        <dbReference type="ChEBI" id="CHEBI:18420"/>
    </cofactor>
    <text evidence="12">Binds 2 magnesium ions per subunit.</text>
</comment>
<evidence type="ECO:0000256" key="1">
    <source>
        <dbReference type="ARBA" id="ARBA00010702"/>
    </source>
</evidence>
<evidence type="ECO:0000313" key="14">
    <source>
        <dbReference type="EMBL" id="KAK4119000.1"/>
    </source>
</evidence>
<keyword evidence="12" id="KW-0479">Metal-binding</keyword>
<sequence length="368" mass="39567">MSDTTAPTRKGRVLGALLGVHAGDSLGATFEFQAWENIRADHPHGIRDIVGGGHFDWPAGHATDDTDLTRAVLLAYRDYVNLKQRRAPSPTPPDLVMLAAWHMVDWYDGIWPDRVKGQRPRDVGGATASGIAKFKQSGDPRSSGAGEGRAGNGSLMRCIPTALFQDDEGMAFLESLQISAITHDDFHCTISCAVYNAMVRALVDGKTPKEAWQAGKDAVERAMLLVEEEETASRKVKMSRAVKKVEAAIDAGKSLVTVQDLAENGLREAANAANALPFQASGHVLESLTLAVAAMLDPRGLEDVLVDVVRIGQDADTNGAIAGGLLGARDGVGSIPLRWRKKLQFGNEFEEVADYLFSLLEGGNQARR</sequence>
<evidence type="ECO:0000256" key="9">
    <source>
        <dbReference type="ARBA" id="ARBA00043187"/>
    </source>
</evidence>
<evidence type="ECO:0000256" key="12">
    <source>
        <dbReference type="PIRSR" id="PIRSR605502-1"/>
    </source>
</evidence>
<comment type="catalytic activity">
    <reaction evidence="11">
        <text>alpha-NAD(+) + H2O = ADP-D-ribose + nicotinamide + H(+)</text>
        <dbReference type="Rhea" id="RHEA:68792"/>
        <dbReference type="ChEBI" id="CHEBI:15377"/>
        <dbReference type="ChEBI" id="CHEBI:15378"/>
        <dbReference type="ChEBI" id="CHEBI:17154"/>
        <dbReference type="ChEBI" id="CHEBI:57967"/>
        <dbReference type="ChEBI" id="CHEBI:77017"/>
    </reaction>
</comment>
<dbReference type="AlphaFoldDB" id="A0AAN6YYL5"/>
<gene>
    <name evidence="14" type="ORF">N657DRAFT_322342</name>
</gene>
<evidence type="ECO:0000256" key="5">
    <source>
        <dbReference type="ARBA" id="ARBA00042398"/>
    </source>
</evidence>
<dbReference type="GO" id="GO:0046872">
    <property type="term" value="F:metal ion binding"/>
    <property type="evidence" value="ECO:0007669"/>
    <property type="project" value="UniProtKB-KW"/>
</dbReference>